<protein>
    <submittedName>
        <fullName evidence="1">Uncharacterized protein</fullName>
    </submittedName>
</protein>
<organism evidence="1">
    <name type="scientific">viral metagenome</name>
    <dbReference type="NCBI Taxonomy" id="1070528"/>
    <lineage>
        <taxon>unclassified sequences</taxon>
        <taxon>metagenomes</taxon>
        <taxon>organismal metagenomes</taxon>
    </lineage>
</organism>
<accession>A0A6C0H5Y2</accession>
<reference evidence="1" key="1">
    <citation type="journal article" date="2020" name="Nature">
        <title>Giant virus diversity and host interactions through global metagenomics.</title>
        <authorList>
            <person name="Schulz F."/>
            <person name="Roux S."/>
            <person name="Paez-Espino D."/>
            <person name="Jungbluth S."/>
            <person name="Walsh D.A."/>
            <person name="Denef V.J."/>
            <person name="McMahon K.D."/>
            <person name="Konstantinidis K.T."/>
            <person name="Eloe-Fadrosh E.A."/>
            <person name="Kyrpides N.C."/>
            <person name="Woyke T."/>
        </authorList>
    </citation>
    <scope>NUCLEOTIDE SEQUENCE</scope>
    <source>
        <strain evidence="1">GVMAG-M-3300023179-71</strain>
    </source>
</reference>
<proteinExistence type="predicted"/>
<evidence type="ECO:0000313" key="1">
    <source>
        <dbReference type="EMBL" id="QHT75879.1"/>
    </source>
</evidence>
<name>A0A6C0H5Y2_9ZZZZ</name>
<dbReference type="EMBL" id="MN739883">
    <property type="protein sequence ID" value="QHT75879.1"/>
    <property type="molecule type" value="Genomic_DNA"/>
</dbReference>
<dbReference type="AlphaFoldDB" id="A0A6C0H5Y2"/>
<sequence length="46" mass="5284">MSIPNTNFNFALTHFGKSPAFPHEKSINKSFGFDNSIINLFFTYKL</sequence>